<sequence length="33" mass="3688">LQEEQNTSGESPKYTGWNPHPMEVTLQQNTGGE</sequence>
<comment type="caution">
    <text evidence="2">The sequence shown here is derived from an EMBL/GenBank/DDBJ whole genome shotgun (WGS) entry which is preliminary data.</text>
</comment>
<feature type="region of interest" description="Disordered" evidence="1">
    <location>
        <begin position="1"/>
        <end position="33"/>
    </location>
</feature>
<gene>
    <name evidence="2" type="ORF">AVEN_55874_1</name>
</gene>
<accession>A0A4Y2PUG8</accession>
<dbReference type="EMBL" id="BGPR01012042">
    <property type="protein sequence ID" value="GBN54210.1"/>
    <property type="molecule type" value="Genomic_DNA"/>
</dbReference>
<reference evidence="2 3" key="1">
    <citation type="journal article" date="2019" name="Sci. Rep.">
        <title>Orb-weaving spider Araneus ventricosus genome elucidates the spidroin gene catalogue.</title>
        <authorList>
            <person name="Kono N."/>
            <person name="Nakamura H."/>
            <person name="Ohtoshi R."/>
            <person name="Moran D.A.P."/>
            <person name="Shinohara A."/>
            <person name="Yoshida Y."/>
            <person name="Fujiwara M."/>
            <person name="Mori M."/>
            <person name="Tomita M."/>
            <person name="Arakawa K."/>
        </authorList>
    </citation>
    <scope>NUCLEOTIDE SEQUENCE [LARGE SCALE GENOMIC DNA]</scope>
</reference>
<evidence type="ECO:0000313" key="3">
    <source>
        <dbReference type="Proteomes" id="UP000499080"/>
    </source>
</evidence>
<evidence type="ECO:0000256" key="1">
    <source>
        <dbReference type="SAM" id="MobiDB-lite"/>
    </source>
</evidence>
<dbReference type="Proteomes" id="UP000499080">
    <property type="component" value="Unassembled WGS sequence"/>
</dbReference>
<keyword evidence="3" id="KW-1185">Reference proteome</keyword>
<name>A0A4Y2PUG8_ARAVE</name>
<protein>
    <submittedName>
        <fullName evidence="2">Uncharacterized protein</fullName>
    </submittedName>
</protein>
<feature type="compositionally biased region" description="Polar residues" evidence="1">
    <location>
        <begin position="1"/>
        <end position="10"/>
    </location>
</feature>
<feature type="non-terminal residue" evidence="2">
    <location>
        <position position="1"/>
    </location>
</feature>
<evidence type="ECO:0000313" key="2">
    <source>
        <dbReference type="EMBL" id="GBN54210.1"/>
    </source>
</evidence>
<organism evidence="2 3">
    <name type="scientific">Araneus ventricosus</name>
    <name type="common">Orbweaver spider</name>
    <name type="synonym">Epeira ventricosa</name>
    <dbReference type="NCBI Taxonomy" id="182803"/>
    <lineage>
        <taxon>Eukaryota</taxon>
        <taxon>Metazoa</taxon>
        <taxon>Ecdysozoa</taxon>
        <taxon>Arthropoda</taxon>
        <taxon>Chelicerata</taxon>
        <taxon>Arachnida</taxon>
        <taxon>Araneae</taxon>
        <taxon>Araneomorphae</taxon>
        <taxon>Entelegynae</taxon>
        <taxon>Araneoidea</taxon>
        <taxon>Araneidae</taxon>
        <taxon>Araneus</taxon>
    </lineage>
</organism>
<dbReference type="AlphaFoldDB" id="A0A4Y2PUG8"/>
<proteinExistence type="predicted"/>